<evidence type="ECO:0000313" key="4">
    <source>
        <dbReference type="EMBL" id="KAB1631124.1"/>
    </source>
</evidence>
<feature type="region of interest" description="Disordered" evidence="2">
    <location>
        <begin position="704"/>
        <end position="729"/>
    </location>
</feature>
<dbReference type="InterPro" id="IPR041685">
    <property type="entry name" value="AAA_GajA/Old/RecF-like"/>
</dbReference>
<evidence type="ECO:0000256" key="1">
    <source>
        <dbReference type="SAM" id="Coils"/>
    </source>
</evidence>
<reference evidence="4 5" key="1">
    <citation type="submission" date="2019-09" db="EMBL/GenBank/DDBJ databases">
        <title>Phylogeny of genus Pseudoclavibacter and closely related genus.</title>
        <authorList>
            <person name="Li Y."/>
        </authorList>
    </citation>
    <scope>NUCLEOTIDE SEQUENCE [LARGE SCALE GENOMIC DNA]</scope>
    <source>
        <strain evidence="4 5">JCM 16921</strain>
    </source>
</reference>
<dbReference type="OrthoDB" id="3237462at2"/>
<name>A0A7C8BML8_9MICO</name>
<dbReference type="PANTHER" id="PTHR41259">
    <property type="entry name" value="DOUBLE-STRAND BREAK REPAIR RAD50 ATPASE, PUTATIVE-RELATED"/>
    <property type="match status" value="1"/>
</dbReference>
<dbReference type="Gene3D" id="3.40.50.300">
    <property type="entry name" value="P-loop containing nucleotide triphosphate hydrolases"/>
    <property type="match status" value="2"/>
</dbReference>
<feature type="domain" description="Endonuclease GajA/Old nuclease/RecF-like AAA" evidence="3">
    <location>
        <begin position="1"/>
        <end position="50"/>
    </location>
</feature>
<organism evidence="4 5">
    <name type="scientific">Pseudoclavibacter caeni</name>
    <dbReference type="NCBI Taxonomy" id="908846"/>
    <lineage>
        <taxon>Bacteria</taxon>
        <taxon>Bacillati</taxon>
        <taxon>Actinomycetota</taxon>
        <taxon>Actinomycetes</taxon>
        <taxon>Micrococcales</taxon>
        <taxon>Microbacteriaceae</taxon>
        <taxon>Pseudoclavibacter</taxon>
    </lineage>
</organism>
<dbReference type="Proteomes" id="UP000481339">
    <property type="component" value="Unassembled WGS sequence"/>
</dbReference>
<feature type="region of interest" description="Disordered" evidence="2">
    <location>
        <begin position="567"/>
        <end position="606"/>
    </location>
</feature>
<dbReference type="EMBL" id="WBKA01000009">
    <property type="protein sequence ID" value="KAB1631124.1"/>
    <property type="molecule type" value="Genomic_DNA"/>
</dbReference>
<dbReference type="AlphaFoldDB" id="A0A7C8BML8"/>
<accession>A0A7C8BML8</accession>
<keyword evidence="5" id="KW-1185">Reference proteome</keyword>
<comment type="caution">
    <text evidence="4">The sequence shown here is derived from an EMBL/GenBank/DDBJ whole genome shotgun (WGS) entry which is preliminary data.</text>
</comment>
<evidence type="ECO:0000259" key="3">
    <source>
        <dbReference type="Pfam" id="PF13175"/>
    </source>
</evidence>
<dbReference type="PANTHER" id="PTHR41259:SF1">
    <property type="entry name" value="DOUBLE-STRAND BREAK REPAIR RAD50 ATPASE, PUTATIVE-RELATED"/>
    <property type="match status" value="1"/>
</dbReference>
<proteinExistence type="predicted"/>
<feature type="coiled-coil region" evidence="1">
    <location>
        <begin position="233"/>
        <end position="322"/>
    </location>
</feature>
<dbReference type="SUPFAM" id="SSF52540">
    <property type="entry name" value="P-loop containing nucleoside triphosphate hydrolases"/>
    <property type="match status" value="1"/>
</dbReference>
<protein>
    <submittedName>
        <fullName evidence="4">AAA family ATPase</fullName>
    </submittedName>
</protein>
<keyword evidence="1" id="KW-0175">Coiled coil</keyword>
<evidence type="ECO:0000256" key="2">
    <source>
        <dbReference type="SAM" id="MobiDB-lite"/>
    </source>
</evidence>
<dbReference type="Pfam" id="PF13175">
    <property type="entry name" value="AAA_15"/>
    <property type="match status" value="1"/>
</dbReference>
<sequence length="1012" mass="107896">MRLERIILDDYRGVRHAEIALGDGVTVIVGPNEAGKSSIAEAIVLLRRYKASSKAREVLAVQPVGRDVGPQVTVELRTGPYALTFRKRWIVRPQTVLVVREPAPEQLSGDQAHDRFLAILDETVDTALLEALEVGQGESLDQPRLATLQALQAALADADRSAAADACADSGDAAAGPKVAGPDEASAGVPAGASAVAGPDGFAGFEAHDGLMARIRAEYERWFTPKGRFKRTVTETDDAVERLEAEAVGLRERSVRMDELVEQHGQQEQGVARLTEQAARARADVARLEEATVGLHRLREAVETAERDRREAAAALDAAEERQRSRTETIAEITRRRDAMGETDERARTLAEAARAGQGRVDGARQALALTEQRLEQARDAARAAARALARARDREELSRLIAALDRAEQADARRTEAQAVLETVTVTERTVRRLRELDTERRVAAGTRDASAAQIDVHRVGDVAVSVDGVAVGADASVETPVREPVHVVADGVVELEVRPAATSQELEQAAQKAERAFQRALERAGVASLEEAQRLADRRAEAEQTRERAAGDLAAAVQGVAGDAGDAADATGAEDATDATDATDASDGAEVAAEGGKTGGDAEGAAADELGVGLERLRRRAAGLRARLETTGDATVVMAGDQPPHDGASIEGSDDVAANAEVAATDAAGAGAVAATDVPGAGTGTEPSRDELQRLADAAEIEAQEAEREEKRARRAHERLRTAQEERQTEVIRAEEAARAAREELARLEQRLETERATTSDPALEGAAASAAERVAEVDAALAQARQALADANGDQLELELDNARQLIDDRARDLEQAKDHLGALKGEISAYAGEGIYDRLEQAEAELEAAIDVRDRTHRAAEAARLLHDTFVRHRDEAQARYAAPYRERIERLSRMVFGQQVQVEVTADLEIATRTLDGQTVPFASLSGGAREQLALLGRLACAQLVAGDGGAPLILDDALGFADPDRLHALNLVLSRVGREAQIVVLTCQPDRFDEIGGATTVPLLKG</sequence>
<evidence type="ECO:0000313" key="5">
    <source>
        <dbReference type="Proteomes" id="UP000481339"/>
    </source>
</evidence>
<feature type="coiled-coil region" evidence="1">
    <location>
        <begin position="361"/>
        <end position="411"/>
    </location>
</feature>
<feature type="compositionally biased region" description="Low complexity" evidence="2">
    <location>
        <begin position="567"/>
        <end position="597"/>
    </location>
</feature>
<dbReference type="RefSeq" id="WP_158036873.1">
    <property type="nucleotide sequence ID" value="NZ_BAAAZV010000016.1"/>
</dbReference>
<feature type="coiled-coil region" evidence="1">
    <location>
        <begin position="505"/>
        <end position="554"/>
    </location>
</feature>
<gene>
    <name evidence="4" type="ORF">F8O02_08820</name>
</gene>
<dbReference type="InterPro" id="IPR027417">
    <property type="entry name" value="P-loop_NTPase"/>
</dbReference>